<comment type="similarity">
    <text evidence="2">Belongs to the glycosyl hydrolase 5 (cellulase A) family.</text>
</comment>
<keyword evidence="7" id="KW-1133">Transmembrane helix</keyword>
<keyword evidence="7" id="KW-0472">Membrane</keyword>
<evidence type="ECO:0000256" key="3">
    <source>
        <dbReference type="ARBA" id="ARBA00012706"/>
    </source>
</evidence>
<feature type="compositionally biased region" description="Basic and acidic residues" evidence="6">
    <location>
        <begin position="568"/>
        <end position="580"/>
    </location>
</feature>
<dbReference type="Pfam" id="PF26410">
    <property type="entry name" value="GH5_mannosidase"/>
    <property type="match status" value="1"/>
</dbReference>
<dbReference type="EMBL" id="HBIZ01047145">
    <property type="protein sequence ID" value="CAE0777598.1"/>
    <property type="molecule type" value="Transcribed_RNA"/>
</dbReference>
<dbReference type="InterPro" id="IPR017853">
    <property type="entry name" value="GH"/>
</dbReference>
<accession>A0A7S4BV87</accession>
<feature type="domain" description="Glycoside hydrolase family 5" evidence="8">
    <location>
        <begin position="20"/>
        <end position="418"/>
    </location>
</feature>
<name>A0A7S4BV87_CHRCT</name>
<evidence type="ECO:0000256" key="7">
    <source>
        <dbReference type="SAM" id="Phobius"/>
    </source>
</evidence>
<dbReference type="Gene3D" id="3.20.20.80">
    <property type="entry name" value="Glycosidases"/>
    <property type="match status" value="1"/>
</dbReference>
<keyword evidence="5" id="KW-0326">Glycosidase</keyword>
<dbReference type="InterPro" id="IPR045053">
    <property type="entry name" value="MAN-like"/>
</dbReference>
<dbReference type="EC" id="3.2.1.78" evidence="3"/>
<dbReference type="AlphaFoldDB" id="A0A7S4BV87"/>
<dbReference type="SUPFAM" id="SSF51445">
    <property type="entry name" value="(Trans)glycosidases"/>
    <property type="match status" value="1"/>
</dbReference>
<feature type="transmembrane region" description="Helical" evidence="7">
    <location>
        <begin position="531"/>
        <end position="555"/>
    </location>
</feature>
<evidence type="ECO:0000256" key="2">
    <source>
        <dbReference type="ARBA" id="ARBA00005641"/>
    </source>
</evidence>
<dbReference type="InterPro" id="IPR001547">
    <property type="entry name" value="Glyco_hydro_5"/>
</dbReference>
<evidence type="ECO:0000256" key="1">
    <source>
        <dbReference type="ARBA" id="ARBA00001678"/>
    </source>
</evidence>
<evidence type="ECO:0000256" key="4">
    <source>
        <dbReference type="ARBA" id="ARBA00022801"/>
    </source>
</evidence>
<dbReference type="PANTHER" id="PTHR31451:SF40">
    <property type="entry name" value="GLYCOSIDE HYDROLASE FAMILY 5 DOMAIN-CONTAINING PROTEIN"/>
    <property type="match status" value="1"/>
</dbReference>
<proteinExistence type="inferred from homology"/>
<sequence length="594" mass="65530">MVVQTECSTSTQQARERTEAFVSAHDGQLWRNGEPYKFLAANMWAAAYLEHARLDRELDRLHTIGVRNVRLLASGEGPERDGRIRPSLQSSAGVFNESVFITLDHALAGLHARGMTAVLCLNNMWQWSGGFAAYVEWATGERAPDMGVGATDQQWQKHQEFALRFYDSHRARRLFYEFVRTLLGRVNTARQIVYRLDPTIMAFELANEPRALNKGVAYRRWLRESAAVVRGADCGHLITFGSEGLTPFDKYVRNDVRLDHAHADYVTVHVWPQNWGWYDPLRPRGDEVAGADAAWAKARGYIEAAAADALAIEKPLVVEEFGLARDGGAYDALSATSLRDAFYEQVCRLATSEQLTRTISGVGFWAWAGEGRPRKPRCIWRGGDEWTGDPPHELQGWYSVYDVDTATHAVLRRCAEAIAGPLAPRPALPFAPPTPSRPCSPPPSPPPAPPCSPSPSPPPSPPPPPPSSPPPAHLAPFVFELGLESGLGPPPLPLPATTLAIVRQPMGQLADASLADGARPPRADESERRPLLLDISFGSGTAICLLLGAWVLLALRRRQIHATRTRLRSSDRDAHTDDVRQQLLPPDDEQRQSP</sequence>
<evidence type="ECO:0000313" key="9">
    <source>
        <dbReference type="EMBL" id="CAE0777598.1"/>
    </source>
</evidence>
<protein>
    <recommendedName>
        <fullName evidence="3">mannan endo-1,4-beta-mannosidase</fullName>
        <ecNumber evidence="3">3.2.1.78</ecNumber>
    </recommendedName>
</protein>
<dbReference type="GO" id="GO:0016985">
    <property type="term" value="F:mannan endo-1,4-beta-mannosidase activity"/>
    <property type="evidence" value="ECO:0007669"/>
    <property type="project" value="UniProtKB-EC"/>
</dbReference>
<comment type="catalytic activity">
    <reaction evidence="1">
        <text>Random hydrolysis of (1-&gt;4)-beta-D-mannosidic linkages in mannans, galactomannans and glucomannans.</text>
        <dbReference type="EC" id="3.2.1.78"/>
    </reaction>
</comment>
<evidence type="ECO:0000259" key="8">
    <source>
        <dbReference type="Pfam" id="PF26410"/>
    </source>
</evidence>
<evidence type="ECO:0000256" key="5">
    <source>
        <dbReference type="ARBA" id="ARBA00023295"/>
    </source>
</evidence>
<feature type="region of interest" description="Disordered" evidence="6">
    <location>
        <begin position="423"/>
        <end position="473"/>
    </location>
</feature>
<feature type="region of interest" description="Disordered" evidence="6">
    <location>
        <begin position="563"/>
        <end position="594"/>
    </location>
</feature>
<reference evidence="9" key="1">
    <citation type="submission" date="2021-01" db="EMBL/GenBank/DDBJ databases">
        <authorList>
            <person name="Corre E."/>
            <person name="Pelletier E."/>
            <person name="Niang G."/>
            <person name="Scheremetjew M."/>
            <person name="Finn R."/>
            <person name="Kale V."/>
            <person name="Holt S."/>
            <person name="Cochrane G."/>
            <person name="Meng A."/>
            <person name="Brown T."/>
            <person name="Cohen L."/>
        </authorList>
    </citation>
    <scope>NUCLEOTIDE SEQUENCE</scope>
    <source>
        <strain evidence="9">CCMP645</strain>
    </source>
</reference>
<keyword evidence="7" id="KW-0812">Transmembrane</keyword>
<evidence type="ECO:0000256" key="6">
    <source>
        <dbReference type="SAM" id="MobiDB-lite"/>
    </source>
</evidence>
<gene>
    <name evidence="9" type="ORF">PCAR00345_LOCUS30237</name>
</gene>
<keyword evidence="4" id="KW-0378">Hydrolase</keyword>
<dbReference type="PANTHER" id="PTHR31451">
    <property type="match status" value="1"/>
</dbReference>
<organism evidence="9">
    <name type="scientific">Chrysotila carterae</name>
    <name type="common">Marine alga</name>
    <name type="synonym">Syracosphaera carterae</name>
    <dbReference type="NCBI Taxonomy" id="13221"/>
    <lineage>
        <taxon>Eukaryota</taxon>
        <taxon>Haptista</taxon>
        <taxon>Haptophyta</taxon>
        <taxon>Prymnesiophyceae</taxon>
        <taxon>Isochrysidales</taxon>
        <taxon>Isochrysidaceae</taxon>
        <taxon>Chrysotila</taxon>
    </lineage>
</organism>